<dbReference type="AlphaFoldDB" id="A0A7S0QZD8"/>
<organism evidence="3">
    <name type="scientific">Pyramimonas obovata</name>
    <dbReference type="NCBI Taxonomy" id="1411642"/>
    <lineage>
        <taxon>Eukaryota</taxon>
        <taxon>Viridiplantae</taxon>
        <taxon>Chlorophyta</taxon>
        <taxon>Pyramimonadophyceae</taxon>
        <taxon>Pyramimonadales</taxon>
        <taxon>Pyramimonadaceae</taxon>
        <taxon>Pyramimonas</taxon>
        <taxon>Pyramimonas incertae sedis</taxon>
    </lineage>
</organism>
<name>A0A7S0QZD8_9CHLO</name>
<feature type="compositionally biased region" description="Basic and acidic residues" evidence="2">
    <location>
        <begin position="24"/>
        <end position="43"/>
    </location>
</feature>
<feature type="region of interest" description="Disordered" evidence="2">
    <location>
        <begin position="1"/>
        <end position="73"/>
    </location>
</feature>
<gene>
    <name evidence="3" type="ORF">POBO1169_LOCUS7216</name>
</gene>
<proteinExistence type="predicted"/>
<protein>
    <submittedName>
        <fullName evidence="3">Uncharacterized protein</fullName>
    </submittedName>
</protein>
<sequence>MDQGTMRSPEAQAQAFKEWQAAKAAERSARTEQLRAARRDWASKEAQGLRHKMMTDVQQKRREEGWTGVLQKDHTVAEPTWRVGSRPASGHQLAPPKGGTVEIIRGEDIDAKLALTAVTQAAAEERRLRERLQQLQQQQEQQLRAQAFRMPV</sequence>
<feature type="compositionally biased region" description="Basic and acidic residues" evidence="2">
    <location>
        <begin position="58"/>
        <end position="73"/>
    </location>
</feature>
<evidence type="ECO:0000256" key="2">
    <source>
        <dbReference type="SAM" id="MobiDB-lite"/>
    </source>
</evidence>
<evidence type="ECO:0000256" key="1">
    <source>
        <dbReference type="SAM" id="Coils"/>
    </source>
</evidence>
<keyword evidence="1" id="KW-0175">Coiled coil</keyword>
<dbReference type="EMBL" id="HBFA01013897">
    <property type="protein sequence ID" value="CAD8662548.1"/>
    <property type="molecule type" value="Transcribed_RNA"/>
</dbReference>
<feature type="coiled-coil region" evidence="1">
    <location>
        <begin position="118"/>
        <end position="145"/>
    </location>
</feature>
<evidence type="ECO:0000313" key="3">
    <source>
        <dbReference type="EMBL" id="CAD8662548.1"/>
    </source>
</evidence>
<reference evidence="3" key="1">
    <citation type="submission" date="2021-01" db="EMBL/GenBank/DDBJ databases">
        <authorList>
            <person name="Corre E."/>
            <person name="Pelletier E."/>
            <person name="Niang G."/>
            <person name="Scheremetjew M."/>
            <person name="Finn R."/>
            <person name="Kale V."/>
            <person name="Holt S."/>
            <person name="Cochrane G."/>
            <person name="Meng A."/>
            <person name="Brown T."/>
            <person name="Cohen L."/>
        </authorList>
    </citation>
    <scope>NUCLEOTIDE SEQUENCE</scope>
    <source>
        <strain evidence="3">CCMP722</strain>
    </source>
</reference>
<accession>A0A7S0QZD8</accession>